<organism evidence="7 8">
    <name type="scientific">Sabulicella glaciei</name>
    <dbReference type="NCBI Taxonomy" id="2984948"/>
    <lineage>
        <taxon>Bacteria</taxon>
        <taxon>Pseudomonadati</taxon>
        <taxon>Pseudomonadota</taxon>
        <taxon>Alphaproteobacteria</taxon>
        <taxon>Acetobacterales</taxon>
        <taxon>Acetobacteraceae</taxon>
        <taxon>Sabulicella</taxon>
    </lineage>
</organism>
<evidence type="ECO:0000256" key="1">
    <source>
        <dbReference type="ARBA" id="ARBA00004127"/>
    </source>
</evidence>
<feature type="transmembrane region" description="Helical" evidence="6">
    <location>
        <begin position="43"/>
        <end position="72"/>
    </location>
</feature>
<feature type="region of interest" description="Disordered" evidence="5">
    <location>
        <begin position="1"/>
        <end position="27"/>
    </location>
</feature>
<dbReference type="Proteomes" id="UP001526430">
    <property type="component" value="Unassembled WGS sequence"/>
</dbReference>
<gene>
    <name evidence="7" type="ORF">OF850_10060</name>
</gene>
<comment type="caution">
    <text evidence="7">The sequence shown here is derived from an EMBL/GenBank/DDBJ whole genome shotgun (WGS) entry which is preliminary data.</text>
</comment>
<evidence type="ECO:0000256" key="5">
    <source>
        <dbReference type="SAM" id="MobiDB-lite"/>
    </source>
</evidence>
<keyword evidence="4 6" id="KW-0472">Membrane</keyword>
<comment type="subcellular location">
    <subcellularLocation>
        <location evidence="1">Endomembrane system</location>
        <topology evidence="1">Multi-pass membrane protein</topology>
    </subcellularLocation>
</comment>
<keyword evidence="2 6" id="KW-0812">Transmembrane</keyword>
<feature type="transmembrane region" description="Helical" evidence="6">
    <location>
        <begin position="214"/>
        <end position="230"/>
    </location>
</feature>
<evidence type="ECO:0000313" key="7">
    <source>
        <dbReference type="EMBL" id="MCW8085970.1"/>
    </source>
</evidence>
<reference evidence="7 8" key="1">
    <citation type="submission" date="2022-10" db="EMBL/GenBank/DDBJ databases">
        <title>Roseococcus glaciei nov., sp. nov., isolated from glacier.</title>
        <authorList>
            <person name="Liu Q."/>
            <person name="Xin Y.-H."/>
        </authorList>
    </citation>
    <scope>NUCLEOTIDE SEQUENCE [LARGE SCALE GENOMIC DNA]</scope>
    <source>
        <strain evidence="7 8">MDT2-1-1</strain>
    </source>
</reference>
<dbReference type="EMBL" id="JAPFQI010000006">
    <property type="protein sequence ID" value="MCW8085970.1"/>
    <property type="molecule type" value="Genomic_DNA"/>
</dbReference>
<dbReference type="Pfam" id="PF01988">
    <property type="entry name" value="VIT1"/>
    <property type="match status" value="1"/>
</dbReference>
<evidence type="ECO:0000313" key="8">
    <source>
        <dbReference type="Proteomes" id="UP001526430"/>
    </source>
</evidence>
<feature type="transmembrane region" description="Helical" evidence="6">
    <location>
        <begin position="158"/>
        <end position="180"/>
    </location>
</feature>
<dbReference type="InterPro" id="IPR008217">
    <property type="entry name" value="Ccc1_fam"/>
</dbReference>
<sequence length="231" mass="23683">MEPAEGNPYRDGLPPAPPGPPEGEQHAFRDAAPFLSGLALGPVLPVALLLAGGGGWLALAALLAALATLALLPPLRALGRAERYAAERRREEAEIREWPERERWEVAAVLHRYGLRGDALHRAVEQVAADPRRWVDFMMRFELDLLEPRPGHAIREGLGLAGGALLGGAAVIALATFAGLPAATAGGALLAALGAGAAGAAGGEAAFPAGLRGLLLLGAAALLVLLARAAL</sequence>
<evidence type="ECO:0000256" key="6">
    <source>
        <dbReference type="SAM" id="Phobius"/>
    </source>
</evidence>
<keyword evidence="3 6" id="KW-1133">Transmembrane helix</keyword>
<accession>A0ABT3NUZ0</accession>
<evidence type="ECO:0000256" key="3">
    <source>
        <dbReference type="ARBA" id="ARBA00022989"/>
    </source>
</evidence>
<evidence type="ECO:0000256" key="2">
    <source>
        <dbReference type="ARBA" id="ARBA00022692"/>
    </source>
</evidence>
<evidence type="ECO:0000256" key="4">
    <source>
        <dbReference type="ARBA" id="ARBA00023136"/>
    </source>
</evidence>
<keyword evidence="8" id="KW-1185">Reference proteome</keyword>
<name>A0ABT3NUZ0_9PROT</name>
<protein>
    <submittedName>
        <fullName evidence="7">VIT1/CCC1 transporter family protein</fullName>
    </submittedName>
</protein>
<dbReference type="RefSeq" id="WP_301589933.1">
    <property type="nucleotide sequence ID" value="NZ_JAPFQI010000006.1"/>
</dbReference>
<proteinExistence type="predicted"/>